<evidence type="ECO:0000259" key="3">
    <source>
        <dbReference type="PROSITE" id="PS50977"/>
    </source>
</evidence>
<dbReference type="GO" id="GO:0003677">
    <property type="term" value="F:DNA binding"/>
    <property type="evidence" value="ECO:0007669"/>
    <property type="project" value="UniProtKB-UniRule"/>
</dbReference>
<evidence type="ECO:0000313" key="5">
    <source>
        <dbReference type="Proteomes" id="UP000070394"/>
    </source>
</evidence>
<dbReference type="AlphaFoldDB" id="A0A133ZZF0"/>
<dbReference type="PANTHER" id="PTHR43479:SF11">
    <property type="entry name" value="ACREF_ENVCD OPERON REPRESSOR-RELATED"/>
    <property type="match status" value="1"/>
</dbReference>
<gene>
    <name evidence="4" type="ORF">HMPREF1866_00272</name>
</gene>
<evidence type="ECO:0000256" key="1">
    <source>
        <dbReference type="ARBA" id="ARBA00023125"/>
    </source>
</evidence>
<evidence type="ECO:0000256" key="2">
    <source>
        <dbReference type="PROSITE-ProRule" id="PRU00335"/>
    </source>
</evidence>
<dbReference type="InterPro" id="IPR050624">
    <property type="entry name" value="HTH-type_Tx_Regulator"/>
</dbReference>
<keyword evidence="1 2" id="KW-0238">DNA-binding</keyword>
<feature type="domain" description="HTH tetR-type" evidence="3">
    <location>
        <begin position="5"/>
        <end position="65"/>
    </location>
</feature>
<name>A0A133ZZF0_9FIRM</name>
<comment type="caution">
    <text evidence="4">The sequence shown here is derived from an EMBL/GenBank/DDBJ whole genome shotgun (WGS) entry which is preliminary data.</text>
</comment>
<dbReference type="PANTHER" id="PTHR43479">
    <property type="entry name" value="ACREF/ENVCD OPERON REPRESSOR-RELATED"/>
    <property type="match status" value="1"/>
</dbReference>
<organism evidence="4 5">
    <name type="scientific">Lachnoanaerobaculum saburreum</name>
    <dbReference type="NCBI Taxonomy" id="467210"/>
    <lineage>
        <taxon>Bacteria</taxon>
        <taxon>Bacillati</taxon>
        <taxon>Bacillota</taxon>
        <taxon>Clostridia</taxon>
        <taxon>Lachnospirales</taxon>
        <taxon>Lachnospiraceae</taxon>
        <taxon>Lachnoanaerobaculum</taxon>
    </lineage>
</organism>
<dbReference type="SUPFAM" id="SSF46689">
    <property type="entry name" value="Homeodomain-like"/>
    <property type="match status" value="1"/>
</dbReference>
<reference evidence="5" key="1">
    <citation type="submission" date="2016-01" db="EMBL/GenBank/DDBJ databases">
        <authorList>
            <person name="Mitreva M."/>
            <person name="Pepin K.H."/>
            <person name="Mihindukulasuriya K.A."/>
            <person name="Fulton R."/>
            <person name="Fronick C."/>
            <person name="O'Laughlin M."/>
            <person name="Miner T."/>
            <person name="Herter B."/>
            <person name="Rosa B.A."/>
            <person name="Cordes M."/>
            <person name="Tomlinson C."/>
            <person name="Wollam A."/>
            <person name="Palsikar V.B."/>
            <person name="Mardis E.R."/>
            <person name="Wilson R.K."/>
        </authorList>
    </citation>
    <scope>NUCLEOTIDE SEQUENCE [LARGE SCALE GENOMIC DNA]</scope>
    <source>
        <strain evidence="5">DNF00896</strain>
    </source>
</reference>
<dbReference type="Pfam" id="PF21303">
    <property type="entry name" value="TetR_C_39"/>
    <property type="match status" value="1"/>
</dbReference>
<sequence length="201" mass="22729">MKKGEKRKQELLNLAYRMFIEKGYENTSIDEIVAKAGIAKGTYYYYFASKEATLEAVIEMMIEKESTVAKELLAAQLSIPEKLVSVVNAFRPDKEEAVITDVLERKENIIMHDKICKKIVEVAVPILAEIVQEGIAQGIFSCTYIEERVKMLLVTSQHMFDYGNFGEKDVEVYIDMLEKSLGAKSGTMHFISKVLVEGAKE</sequence>
<feature type="DNA-binding region" description="H-T-H motif" evidence="2">
    <location>
        <begin position="28"/>
        <end position="47"/>
    </location>
</feature>
<dbReference type="STRING" id="467210.HMPREF1866_00272"/>
<dbReference type="Gene3D" id="1.10.357.10">
    <property type="entry name" value="Tetracycline Repressor, domain 2"/>
    <property type="match status" value="1"/>
</dbReference>
<keyword evidence="5" id="KW-1185">Reference proteome</keyword>
<dbReference type="Pfam" id="PF00440">
    <property type="entry name" value="TetR_N"/>
    <property type="match status" value="1"/>
</dbReference>
<evidence type="ECO:0000313" key="4">
    <source>
        <dbReference type="EMBL" id="KXB60822.1"/>
    </source>
</evidence>
<dbReference type="OrthoDB" id="9785164at2"/>
<dbReference type="RefSeq" id="WP_060930267.1">
    <property type="nucleotide sequence ID" value="NZ_KQ959775.1"/>
</dbReference>
<protein>
    <submittedName>
        <fullName evidence="4">Transcriptional regulator, TetR family</fullName>
    </submittedName>
</protein>
<accession>A0A133ZZF0</accession>
<dbReference type="InterPro" id="IPR001647">
    <property type="entry name" value="HTH_TetR"/>
</dbReference>
<proteinExistence type="predicted"/>
<dbReference type="InterPro" id="IPR049149">
    <property type="entry name" value="TetR/AcrR_C"/>
</dbReference>
<dbReference type="PROSITE" id="PS50977">
    <property type="entry name" value="HTH_TETR_2"/>
    <property type="match status" value="1"/>
</dbReference>
<dbReference type="EMBL" id="LSDA01000010">
    <property type="protein sequence ID" value="KXB60822.1"/>
    <property type="molecule type" value="Genomic_DNA"/>
</dbReference>
<dbReference type="PATRIC" id="fig|467210.3.peg.268"/>
<dbReference type="InterPro" id="IPR009057">
    <property type="entry name" value="Homeodomain-like_sf"/>
</dbReference>
<dbReference type="PRINTS" id="PR00455">
    <property type="entry name" value="HTHTETR"/>
</dbReference>
<dbReference type="Proteomes" id="UP000070394">
    <property type="component" value="Unassembled WGS sequence"/>
</dbReference>